<accession>A0A5P1ELL3</accession>
<dbReference type="EMBL" id="CM007386">
    <property type="protein sequence ID" value="ONK66898.1"/>
    <property type="molecule type" value="Genomic_DNA"/>
</dbReference>
<feature type="compositionally biased region" description="Acidic residues" evidence="1">
    <location>
        <begin position="1"/>
        <end position="10"/>
    </location>
</feature>
<evidence type="ECO:0000256" key="1">
    <source>
        <dbReference type="SAM" id="MobiDB-lite"/>
    </source>
</evidence>
<dbReference type="AlphaFoldDB" id="A0A5P1ELL3"/>
<sequence>MYDDDEDEDMSTGISGSYTGLGGVGKISGMENQNGSFRPKFYSQNRDSQESQESRNSNAALHDNSPTGRMLQIPFSYGSFQTPTSGYGSFQNPMSAASTSAPTCVPKHSFNLRPSRSRKHAERQGDGVQSRSSVPTRGPNTSHKLKPDAEKGEKVWPLFLNNRGRPIGDYAEKWGKYVGTESRVYCKYPLHLEWGDEHNRSFDEFFIRCQKDYEFLPVDPNQPLSHHIIYRGMKSQLQERVRYNRCQVKHECFEVWKNTPEAEREALWLTPAFSWIDRDSWTNLCAYYDAEDKKEEARRNAQNRASNLHGRATYTGGSRNMCRAMEQLKCQNH</sequence>
<feature type="compositionally biased region" description="Polar residues" evidence="1">
    <location>
        <begin position="127"/>
        <end position="142"/>
    </location>
</feature>
<dbReference type="Gramene" id="ONK66898">
    <property type="protein sequence ID" value="ONK66898"/>
    <property type="gene ID" value="A4U43_C06F13250"/>
</dbReference>
<feature type="compositionally biased region" description="Polar residues" evidence="1">
    <location>
        <begin position="30"/>
        <end position="46"/>
    </location>
</feature>
<feature type="compositionally biased region" description="Polar residues" evidence="1">
    <location>
        <begin position="91"/>
        <end position="102"/>
    </location>
</feature>
<feature type="compositionally biased region" description="Polar residues" evidence="1">
    <location>
        <begin position="54"/>
        <end position="67"/>
    </location>
</feature>
<protein>
    <submittedName>
        <fullName evidence="2">Uncharacterized protein</fullName>
    </submittedName>
</protein>
<proteinExistence type="predicted"/>
<organism evidence="2 3">
    <name type="scientific">Asparagus officinalis</name>
    <name type="common">Garden asparagus</name>
    <dbReference type="NCBI Taxonomy" id="4686"/>
    <lineage>
        <taxon>Eukaryota</taxon>
        <taxon>Viridiplantae</taxon>
        <taxon>Streptophyta</taxon>
        <taxon>Embryophyta</taxon>
        <taxon>Tracheophyta</taxon>
        <taxon>Spermatophyta</taxon>
        <taxon>Magnoliopsida</taxon>
        <taxon>Liliopsida</taxon>
        <taxon>Asparagales</taxon>
        <taxon>Asparagaceae</taxon>
        <taxon>Asparagoideae</taxon>
        <taxon>Asparagus</taxon>
    </lineage>
</organism>
<evidence type="ECO:0000313" key="3">
    <source>
        <dbReference type="Proteomes" id="UP000243459"/>
    </source>
</evidence>
<evidence type="ECO:0000313" key="2">
    <source>
        <dbReference type="EMBL" id="ONK66898.1"/>
    </source>
</evidence>
<reference evidence="3" key="1">
    <citation type="journal article" date="2017" name="Nat. Commun.">
        <title>The asparagus genome sheds light on the origin and evolution of a young Y chromosome.</title>
        <authorList>
            <person name="Harkess A."/>
            <person name="Zhou J."/>
            <person name="Xu C."/>
            <person name="Bowers J.E."/>
            <person name="Van der Hulst R."/>
            <person name="Ayyampalayam S."/>
            <person name="Mercati F."/>
            <person name="Riccardi P."/>
            <person name="McKain M.R."/>
            <person name="Kakrana A."/>
            <person name="Tang H."/>
            <person name="Ray J."/>
            <person name="Groenendijk J."/>
            <person name="Arikit S."/>
            <person name="Mathioni S.M."/>
            <person name="Nakano M."/>
            <person name="Shan H."/>
            <person name="Telgmann-Rauber A."/>
            <person name="Kanno A."/>
            <person name="Yue Z."/>
            <person name="Chen H."/>
            <person name="Li W."/>
            <person name="Chen Y."/>
            <person name="Xu X."/>
            <person name="Zhang Y."/>
            <person name="Luo S."/>
            <person name="Chen H."/>
            <person name="Gao J."/>
            <person name="Mao Z."/>
            <person name="Pires J.C."/>
            <person name="Luo M."/>
            <person name="Kudrna D."/>
            <person name="Wing R.A."/>
            <person name="Meyers B.C."/>
            <person name="Yi K."/>
            <person name="Kong H."/>
            <person name="Lavrijsen P."/>
            <person name="Sunseri F."/>
            <person name="Falavigna A."/>
            <person name="Ye Y."/>
            <person name="Leebens-Mack J.H."/>
            <person name="Chen G."/>
        </authorList>
    </citation>
    <scope>NUCLEOTIDE SEQUENCE [LARGE SCALE GENOMIC DNA]</scope>
    <source>
        <strain evidence="3">cv. DH0086</strain>
    </source>
</reference>
<name>A0A5P1ELL3_ASPOF</name>
<feature type="region of interest" description="Disordered" evidence="1">
    <location>
        <begin position="91"/>
        <end position="149"/>
    </location>
</feature>
<gene>
    <name evidence="2" type="ORF">A4U43_C06F13250</name>
</gene>
<feature type="region of interest" description="Disordered" evidence="1">
    <location>
        <begin position="1"/>
        <end position="73"/>
    </location>
</feature>
<keyword evidence="3" id="KW-1185">Reference proteome</keyword>
<dbReference type="Proteomes" id="UP000243459">
    <property type="component" value="Chromosome 6"/>
</dbReference>